<evidence type="ECO:0000256" key="3">
    <source>
        <dbReference type="SAM" id="SignalP"/>
    </source>
</evidence>
<keyword evidence="2" id="KW-0472">Membrane</keyword>
<dbReference type="CDD" id="cd05471">
    <property type="entry name" value="pepsin_like"/>
    <property type="match status" value="1"/>
</dbReference>
<dbReference type="GeneID" id="87934357"/>
<evidence type="ECO:0000313" key="6">
    <source>
        <dbReference type="Proteomes" id="UP001326199"/>
    </source>
</evidence>
<feature type="compositionally biased region" description="Polar residues" evidence="1">
    <location>
        <begin position="876"/>
        <end position="885"/>
    </location>
</feature>
<feature type="compositionally biased region" description="Basic and acidic residues" evidence="1">
    <location>
        <begin position="948"/>
        <end position="959"/>
    </location>
</feature>
<dbReference type="Gene3D" id="2.40.70.10">
    <property type="entry name" value="Acid Proteases"/>
    <property type="match status" value="2"/>
</dbReference>
<evidence type="ECO:0000256" key="1">
    <source>
        <dbReference type="SAM" id="MobiDB-lite"/>
    </source>
</evidence>
<feature type="chain" id="PRO_5045085157" description="Peptidase A1 domain-containing protein" evidence="3">
    <location>
        <begin position="27"/>
        <end position="959"/>
    </location>
</feature>
<accession>A0ABR0H4P2</accession>
<proteinExistence type="predicted"/>
<dbReference type="PROSITE" id="PS51767">
    <property type="entry name" value="PEPTIDASE_A1"/>
    <property type="match status" value="1"/>
</dbReference>
<keyword evidence="2" id="KW-1133">Transmembrane helix</keyword>
<reference evidence="5 6" key="1">
    <citation type="journal article" date="2023" name="bioRxiv">
        <title>High-quality genome assemblies of four members of thePodospora anserinaspecies complex.</title>
        <authorList>
            <person name="Ament-Velasquez S.L."/>
            <person name="Vogan A.A."/>
            <person name="Wallerman O."/>
            <person name="Hartmann F."/>
            <person name="Gautier V."/>
            <person name="Silar P."/>
            <person name="Giraud T."/>
            <person name="Johannesson H."/>
        </authorList>
    </citation>
    <scope>NUCLEOTIDE SEQUENCE [LARGE SCALE GENOMIC DNA]</scope>
    <source>
        <strain evidence="5 6">CBS 411.78</strain>
    </source>
</reference>
<dbReference type="InterPro" id="IPR021109">
    <property type="entry name" value="Peptidase_aspartic_dom_sf"/>
</dbReference>
<comment type="caution">
    <text evidence="5">The sequence shown here is derived from an EMBL/GenBank/DDBJ whole genome shotgun (WGS) entry which is preliminary data.</text>
</comment>
<feature type="signal peptide" evidence="3">
    <location>
        <begin position="1"/>
        <end position="26"/>
    </location>
</feature>
<keyword evidence="2" id="KW-0812">Transmembrane</keyword>
<dbReference type="EMBL" id="JAFFHB010000008">
    <property type="protein sequence ID" value="KAK4662959.1"/>
    <property type="molecule type" value="Genomic_DNA"/>
</dbReference>
<dbReference type="SUPFAM" id="SSF50630">
    <property type="entry name" value="Acid proteases"/>
    <property type="match status" value="1"/>
</dbReference>
<feature type="domain" description="Peptidase A1" evidence="4">
    <location>
        <begin position="57"/>
        <end position="433"/>
    </location>
</feature>
<feature type="region of interest" description="Disordered" evidence="1">
    <location>
        <begin position="642"/>
        <end position="687"/>
    </location>
</feature>
<protein>
    <recommendedName>
        <fullName evidence="4">Peptidase A1 domain-containing protein</fullName>
    </recommendedName>
</protein>
<dbReference type="Proteomes" id="UP001326199">
    <property type="component" value="Unassembled WGS sequence"/>
</dbReference>
<sequence>MRLPCRSTAVICDILLLLFASRLAAAAADDAAATKPPAAPLWIQPSGEWYGIDGTWSNFMFVIGSPAEIVYLTPSTALSEIWTISSGGCHPVQICINARGGVFNSSLSESWQPLGAWKLGMNHTGMGGNGDYGLETLGFVNTLTSVSTLLENTLVAAINDTQYYSGFIGLGVTPGKFGSNVSTPFIPQLAQVYGAIPSHSYGYTAGAYYRENGKKGSGTVASLVLGGYDRLRFVPHGNNFALDPITRLPLVRLRGVTAQITDEDKALAANWTSTSRTLVNMDDSIEAFIDSSTPYLWLPTEVCDRFADALNLTWREDLGLYTFAGGGEQYTRFQNDESLSFTFTLSSFDNTDNFGQPFNVPGVVNITIPSAAFAQLLRYPFRNVIQWGESSIPYFPLKRSTTEVNNNTYIIGRAFMQEAYIITTYDKSMFSLHQALFPEAASSNYSLEAIARPPDSPYPEFTSAPAPTGTNNRLGTGQTVGIVFSAFITGSILGGLIWFCCRRKRSKQNSQNSETDEDKREAHVTEEEEPQSPVKKVFSLIIRRKRSRKPEIHEVHNNSAQPVEVGADGENQVYEMPVPPEPVELDSHDLGDDETDVGIDSAQGMSEYELTQRKLERQMRGPVPTYTPTSTTHMTIPTGVMQQEKSMQDVSRVAHYRPPDTPSPASSPTYANSDSFPNSLPSPMTPHGDWAGRMFDLPSPMTVAPPPLHLYPPSQQHHHHLHNRTSDPAGSSYSPVSPTSAQTFAPSSVSMSRSDSNDGVSPTSLTSSVRLPPPSFQRTPINNSQIVCLGPLPEHIELPTQRPPQPPTPTTRVFDSNGQPVDGGVSPVSPTSPLPLPPGRLGGGHYRSENNGSSETLGSNFTEEEAGEMILGRGGNTIQPTQGEQQQRKRLGQVPQRISLLQPQPPQPPMGGRGGGQEEDDDNDMPNSPQSMERIEGRDGLIHVPQVADKRYSWEEGSG</sequence>
<feature type="compositionally biased region" description="Polar residues" evidence="1">
    <location>
        <begin position="757"/>
        <end position="769"/>
    </location>
</feature>
<organism evidence="5 6">
    <name type="scientific">Podospora pseudopauciseta</name>
    <dbReference type="NCBI Taxonomy" id="2093780"/>
    <lineage>
        <taxon>Eukaryota</taxon>
        <taxon>Fungi</taxon>
        <taxon>Dikarya</taxon>
        <taxon>Ascomycota</taxon>
        <taxon>Pezizomycotina</taxon>
        <taxon>Sordariomycetes</taxon>
        <taxon>Sordariomycetidae</taxon>
        <taxon>Sordariales</taxon>
        <taxon>Podosporaceae</taxon>
        <taxon>Podospora</taxon>
    </lineage>
</organism>
<dbReference type="InterPro" id="IPR033121">
    <property type="entry name" value="PEPTIDASE_A1"/>
</dbReference>
<feature type="transmembrane region" description="Helical" evidence="2">
    <location>
        <begin position="480"/>
        <end position="501"/>
    </location>
</feature>
<dbReference type="InterPro" id="IPR034164">
    <property type="entry name" value="Pepsin-like_dom"/>
</dbReference>
<gene>
    <name evidence="5" type="ORF">QC763_601630</name>
</gene>
<dbReference type="RefSeq" id="XP_062762925.1">
    <property type="nucleotide sequence ID" value="XM_062914014.1"/>
</dbReference>
<feature type="compositionally biased region" description="Polar residues" evidence="1">
    <location>
        <begin position="726"/>
        <end position="746"/>
    </location>
</feature>
<evidence type="ECO:0000256" key="2">
    <source>
        <dbReference type="SAM" id="Phobius"/>
    </source>
</evidence>
<evidence type="ECO:0000259" key="4">
    <source>
        <dbReference type="PROSITE" id="PS51767"/>
    </source>
</evidence>
<name>A0ABR0H4P2_9PEZI</name>
<keyword evidence="3" id="KW-0732">Signal</keyword>
<feature type="region of interest" description="Disordered" evidence="1">
    <location>
        <begin position="705"/>
        <end position="781"/>
    </location>
</feature>
<feature type="compositionally biased region" description="Polar residues" evidence="1">
    <location>
        <begin position="849"/>
        <end position="861"/>
    </location>
</feature>
<feature type="compositionally biased region" description="Low complexity" evidence="1">
    <location>
        <begin position="818"/>
        <end position="829"/>
    </location>
</feature>
<keyword evidence="6" id="KW-1185">Reference proteome</keyword>
<feature type="compositionally biased region" description="Polar residues" evidence="1">
    <location>
        <begin position="670"/>
        <end position="682"/>
    </location>
</feature>
<evidence type="ECO:0000313" key="5">
    <source>
        <dbReference type="EMBL" id="KAK4662959.1"/>
    </source>
</evidence>
<feature type="region of interest" description="Disordered" evidence="1">
    <location>
        <begin position="795"/>
        <end position="959"/>
    </location>
</feature>
<feature type="region of interest" description="Disordered" evidence="1">
    <location>
        <begin position="507"/>
        <end position="531"/>
    </location>
</feature>